<accession>A0A0S2IB93</accession>
<name>A0A0S2IB93_9CHLO</name>
<reference evidence="2" key="1">
    <citation type="journal article" date="2015" name="BMC Evol. Biol.">
        <title>Chloroplast phylogenomic analysis of chlorophyte green algae identifies a novel lineage sister to the Sphaeropleales (Chlorophyceae).</title>
        <authorList>
            <person name="Lemieux C."/>
            <person name="Vincent A.T."/>
            <person name="Labarre A."/>
            <person name="Otis C."/>
            <person name="Turmel M."/>
        </authorList>
    </citation>
    <scope>NUCLEOTIDE SEQUENCE</scope>
</reference>
<dbReference type="CDD" id="cd01651">
    <property type="entry name" value="RT_G2_intron"/>
    <property type="match status" value="1"/>
</dbReference>
<dbReference type="PROSITE" id="PS50878">
    <property type="entry name" value="RT_POL"/>
    <property type="match status" value="1"/>
</dbReference>
<keyword evidence="2" id="KW-0150">Chloroplast</keyword>
<dbReference type="Pfam" id="PF00078">
    <property type="entry name" value="RVT_1"/>
    <property type="match status" value="1"/>
</dbReference>
<dbReference type="PANTHER" id="PTHR33642:SF4">
    <property type="entry name" value="COX1_OXI3 INTRON 1 PROTEIN-RELATED"/>
    <property type="match status" value="1"/>
</dbReference>
<keyword evidence="2" id="KW-0255">Endonuclease</keyword>
<dbReference type="EMBL" id="KT624637">
    <property type="protein sequence ID" value="ALO20849.1"/>
    <property type="molecule type" value="Genomic_DNA"/>
</dbReference>
<dbReference type="Pfam" id="PF01348">
    <property type="entry name" value="Intron_maturas2"/>
    <property type="match status" value="1"/>
</dbReference>
<keyword evidence="2" id="KW-0540">Nuclease</keyword>
<dbReference type="InterPro" id="IPR024937">
    <property type="entry name" value="Domain_X"/>
</dbReference>
<geneLocation type="chloroplast" evidence="2"/>
<dbReference type="SUPFAM" id="SSF56672">
    <property type="entry name" value="DNA/RNA polymerases"/>
    <property type="match status" value="1"/>
</dbReference>
<dbReference type="GO" id="GO:0003964">
    <property type="term" value="F:RNA-directed DNA polymerase activity"/>
    <property type="evidence" value="ECO:0007669"/>
    <property type="project" value="TreeGrafter"/>
</dbReference>
<feature type="domain" description="Reverse transcriptase" evidence="1">
    <location>
        <begin position="99"/>
        <end position="420"/>
    </location>
</feature>
<keyword evidence="2" id="KW-0378">Hydrolase</keyword>
<proteinExistence type="predicted"/>
<organism evidence="2">
    <name type="scientific">Chlamydomonas nivalis</name>
    <dbReference type="NCBI Taxonomy" id="47906"/>
    <lineage>
        <taxon>Eukaryota</taxon>
        <taxon>Viridiplantae</taxon>
        <taxon>Chlorophyta</taxon>
        <taxon>core chlorophytes</taxon>
        <taxon>Chlorophyceae</taxon>
        <taxon>CS clade</taxon>
        <taxon>Chlamydomonadales</taxon>
        <taxon>Chlamydomonadaceae</taxon>
        <taxon>Chlamydomonas</taxon>
    </lineage>
</organism>
<gene>
    <name evidence="2" type="primary">orf686</name>
</gene>
<dbReference type="InterPro" id="IPR000477">
    <property type="entry name" value="RT_dom"/>
</dbReference>
<keyword evidence="2" id="KW-0934">Plastid</keyword>
<dbReference type="GO" id="GO:0005739">
    <property type="term" value="C:mitochondrion"/>
    <property type="evidence" value="ECO:0007669"/>
    <property type="project" value="UniProtKB-ARBA"/>
</dbReference>
<sequence length="686" mass="80142">MLKKRKRTQKDLDQSALLYSKMIKDFIPIKNILTGINKHSINIEKGLAEKKFDNLYDLLSKQSLLVQAYGNIQRNKGSLTSGTDKTTIDGVSLKKLQELALEIKNKTFKFSLLRRIYVPKPKRYKPGEKKKLRPIGIPNFKDRIIQEAIRIILETIYEPVFEKRNDNYGFRPNKSCHQAIIKIRRQGTGLTSALEGDIEGAYDNVDHDILINILKKRIQDEKFLKLLNQGFKSGLLDQGKRQDTLLGVPQGGLASPILFNIYMQEFDNFINTDLQTFIDDLNTKEGRVQKPRNLQYDTLSSKITIVRNTYKRQKGNTKWVETNETKKNGLRVIINNLKILIKRRLRMPSTLASKRLIKILYIRYADDWIILSNAKPKIIIEIKNKIKNWLSTNLKLNLSESKTYITNLKFGAAKFVGFSIRSYTRRKISKSPEYNELIKSAGWNLVIDIDEQRILDRLFIKGFIDKKNKPIGKRPWATLREEEIINRYNYIMRGTANYYFPVLDRLSRFQRIFYILKFSCLGTFAKKFNSKITNITKKFGDPLKVTIKEKQTLKKHKMVFQKSKTITLLSYLALKNNLQYKKYSWKTQDKKIPIISSDIFKPMETINWRTLRNLTNVCTICGSAEDVQIHHVKHIRKGIIIGFHQVLRQLNRTMIPLCSTHHREVHQGKYSDIKLTDLFGLERFLE</sequence>
<dbReference type="PANTHER" id="PTHR33642">
    <property type="entry name" value="COX1/OXI3 INTRON 1 PROTEIN-RELATED"/>
    <property type="match status" value="1"/>
</dbReference>
<dbReference type="GO" id="GO:0006315">
    <property type="term" value="P:homing of group II introns"/>
    <property type="evidence" value="ECO:0007669"/>
    <property type="project" value="TreeGrafter"/>
</dbReference>
<dbReference type="GO" id="GO:0090615">
    <property type="term" value="P:mitochondrial mRNA processing"/>
    <property type="evidence" value="ECO:0007669"/>
    <property type="project" value="TreeGrafter"/>
</dbReference>
<dbReference type="InterPro" id="IPR043502">
    <property type="entry name" value="DNA/RNA_pol_sf"/>
</dbReference>
<evidence type="ECO:0000259" key="1">
    <source>
        <dbReference type="PROSITE" id="PS50878"/>
    </source>
</evidence>
<dbReference type="AlphaFoldDB" id="A0A0S2IB93"/>
<dbReference type="CDD" id="cd00085">
    <property type="entry name" value="HNHc"/>
    <property type="match status" value="1"/>
</dbReference>
<dbReference type="InterPro" id="IPR003615">
    <property type="entry name" value="HNH_nuc"/>
</dbReference>
<dbReference type="GO" id="GO:0004519">
    <property type="term" value="F:endonuclease activity"/>
    <property type="evidence" value="ECO:0007669"/>
    <property type="project" value="UniProtKB-KW"/>
</dbReference>
<protein>
    <submittedName>
        <fullName evidence="2">HNH endonuclease</fullName>
    </submittedName>
</protein>
<evidence type="ECO:0000313" key="2">
    <source>
        <dbReference type="EMBL" id="ALO20849.1"/>
    </source>
</evidence>